<feature type="compositionally biased region" description="Low complexity" evidence="8">
    <location>
        <begin position="807"/>
        <end position="819"/>
    </location>
</feature>
<feature type="compositionally biased region" description="Basic residues" evidence="8">
    <location>
        <begin position="1461"/>
        <end position="1484"/>
    </location>
</feature>
<dbReference type="InterPro" id="IPR000504">
    <property type="entry name" value="RRM_dom"/>
</dbReference>
<reference evidence="11" key="1">
    <citation type="submission" date="2022-06" db="EMBL/GenBank/DDBJ databases">
        <authorList>
            <person name="Berger JAMES D."/>
            <person name="Berger JAMES D."/>
        </authorList>
    </citation>
    <scope>NUCLEOTIDE SEQUENCE [LARGE SCALE GENOMIC DNA]</scope>
</reference>
<feature type="compositionally biased region" description="Basic and acidic residues" evidence="8">
    <location>
        <begin position="1512"/>
        <end position="1522"/>
    </location>
</feature>
<reference evidence="12" key="2">
    <citation type="submission" date="2023-11" db="UniProtKB">
        <authorList>
            <consortium name="WormBaseParasite"/>
        </authorList>
    </citation>
    <scope>IDENTIFICATION</scope>
</reference>
<organism evidence="11 12">
    <name type="scientific">Trichobilharzia regenti</name>
    <name type="common">Nasal bird schistosome</name>
    <dbReference type="NCBI Taxonomy" id="157069"/>
    <lineage>
        <taxon>Eukaryota</taxon>
        <taxon>Metazoa</taxon>
        <taxon>Spiralia</taxon>
        <taxon>Lophotrochozoa</taxon>
        <taxon>Platyhelminthes</taxon>
        <taxon>Trematoda</taxon>
        <taxon>Digenea</taxon>
        <taxon>Strigeidida</taxon>
        <taxon>Schistosomatoidea</taxon>
        <taxon>Schistosomatidae</taxon>
        <taxon>Trichobilharzia</taxon>
    </lineage>
</organism>
<sequence>MSSRPPAPFTAAKLLWDPELNPSCRTLLYRVDGIVEGRNEPDPDPVVDPRRPLHFRNLCKKPVIDLPIPCFKIDAYYVGEKPEKEITFSNLNDNITFKNLEEMCRHFGTIVEAKIYYHPKTQRHLGIGTVVFTSSKSARTCVEHLNQTSKMGNIMTVQVDPFGKIRARLIAEQMADLIPLKQNDQQFSDKHFTNSTCAQKPPSLSSHGSSVYHHTSYDPHLNQPHSYSNLGGHAIVPESLSQTHYMTSSKSHIFSKSVDKQELEFRTYSHSKKSVHALNNNDITDIPHMSTRVQREISDISNPQEKSTYDVITDRMQTSEVNTVAHKTSCNNQDDAKVQKLRQCEESLEARIQKLLRLNPVQSTSELKDAQHCPVVSDTSCKVTGNLPTTSETYQSTNVHDKLDDIKQSEGPSKMLIQKGNTHSESSKNTQIVTSPSSNRRTLLPTPEVSSENIKGPLFSLHRPPLLKTPYKPCNIQEVVKIIEDVHIVFINELRSIIQRDMTRKLVEGQAFKLFSDWWDSKDRECKNHTKPLLSANNVHQTKDDVCTNPTDKSNTSHDTAILSRIDQKGQTNQSIFPPVSNAVPNNSAPNISDSSLSSNFKLFGLGMFTGLRSALPKIRRKPRPPTPPSPSANTSASPSKNKSPTFQNNHDINSPRECDTKPTRSPVWKSCQSRTRKGSETSWSDEDNDYVITRCRKLSGSSGSESSTERSKQTPNIRVEKSRKSNERHYERHSESSDVDEKCKYKQSPSKVSFKCSQSPANVHTSDYTSSSSSSSNSDNDDESIQPKKTLPRRAAVPVSDVFTKSSASSTGSSSLSSGDDDNDDESSGPSTEPQNDPEEANRYKKYPSDVLSDLSDISDLSDSKSSIHNRLSPVESFHSEPTQNDKSSGDDDIHSSPNSSQSESALEESDDNEAKLCETSTENQRSQDDTIFQKSPVSKPMQLASEDRRKPGRPRKSKEQSVNNLSHLSPQKTTCNLTGSLDSANSSSDDDLLQMNNSTSVDFPVHNRIPTKPNQLNCQSRPDWSILRASLELPPPDYTKSLTHDYQLSAISRRKQNLGNLYRNDNNYASVTEQRNKPPESDSSSKFSLISDQKVNKYPPYQSPRLPLSSITEDCDDLEVPIKRMNTASNYYHDGETLKLENLNDENAQSDSTESVEIEETIKNKYAWPNFLLIEHSYFHVPDIGSVIRYRSTKRVTKPKSITKDAESTEFFANSHFTSAENLRKRSWHADSPEDNCDTRDNDPNAYSSAWFNMSKRLNMSESLVKDEEQLQDCKPYLKSDKFSREENRTPKNAETKSKTVKVRGSRELASLLEPVDKSEIRRFVTNSHDTEKDDIHKHLSGERVTSKSRVHFEPRSASEEDYILRSVLHLGMDAEDLGFLCEAYQILLNKCRSPSDTVSYPDSERNNFPMNTAVTDPHVATLVNLSHWIEHPPTLIPDPITVKSYINDNGRLVTSHHLSSRRQKSVRQRHHNKGSRSKHSVSKQSSVRQRSYARSSDSNDVYSSLSDQSVDHSPGEHNVNDLANRPICKNEGSQSYLTSVPQRMSRRSWPKFDDQIIAVAKFTASLNDSVDTVKDNVDIHLGPAACLPPIHSSGNFFLITFTIGKILVSVCIMYAYKLLQTINNFESSKILYFS</sequence>
<evidence type="ECO:0000256" key="5">
    <source>
        <dbReference type="ARBA" id="ARBA00022853"/>
    </source>
</evidence>
<feature type="region of interest" description="Disordered" evidence="8">
    <location>
        <begin position="618"/>
        <end position="686"/>
    </location>
</feature>
<evidence type="ECO:0000256" key="2">
    <source>
        <dbReference type="ARBA" id="ARBA00022603"/>
    </source>
</evidence>
<accession>A0AA85JAI2</accession>
<proteinExistence type="predicted"/>
<dbReference type="GO" id="GO:0032259">
    <property type="term" value="P:methylation"/>
    <property type="evidence" value="ECO:0007669"/>
    <property type="project" value="UniProtKB-KW"/>
</dbReference>
<evidence type="ECO:0000256" key="6">
    <source>
        <dbReference type="ARBA" id="ARBA00023242"/>
    </source>
</evidence>
<feature type="compositionally biased region" description="Polar residues" evidence="8">
    <location>
        <begin position="962"/>
        <end position="981"/>
    </location>
</feature>
<dbReference type="InterPro" id="IPR035979">
    <property type="entry name" value="RBD_domain_sf"/>
</dbReference>
<evidence type="ECO:0000313" key="11">
    <source>
        <dbReference type="Proteomes" id="UP000050795"/>
    </source>
</evidence>
<dbReference type="WBParaSite" id="TREG1_139910.1">
    <property type="protein sequence ID" value="TREG1_139910.1"/>
    <property type="gene ID" value="TREG1_139910"/>
</dbReference>
<evidence type="ECO:0000256" key="7">
    <source>
        <dbReference type="PROSITE-ProRule" id="PRU00176"/>
    </source>
</evidence>
<dbReference type="GO" id="GO:0003723">
    <property type="term" value="F:RNA binding"/>
    <property type="evidence" value="ECO:0007669"/>
    <property type="project" value="UniProtKB-UniRule"/>
</dbReference>
<feature type="compositionally biased region" description="Polar residues" evidence="8">
    <location>
        <begin position="897"/>
        <end position="906"/>
    </location>
</feature>
<evidence type="ECO:0000256" key="9">
    <source>
        <dbReference type="SAM" id="Phobius"/>
    </source>
</evidence>
<keyword evidence="9" id="KW-0812">Transmembrane</keyword>
<feature type="compositionally biased region" description="Low complexity" evidence="8">
    <location>
        <begin position="850"/>
        <end position="868"/>
    </location>
</feature>
<keyword evidence="2" id="KW-0489">Methyltransferase</keyword>
<keyword evidence="7" id="KW-0694">RNA-binding</keyword>
<feature type="compositionally biased region" description="Polar residues" evidence="8">
    <location>
        <begin position="748"/>
        <end position="765"/>
    </location>
</feature>
<feature type="compositionally biased region" description="Low complexity" evidence="8">
    <location>
        <begin position="766"/>
        <end position="779"/>
    </location>
</feature>
<dbReference type="PANTHER" id="PTHR45814">
    <property type="entry name" value="HISTONE-LYSINE N-METHYLTRANSFERASE SETD1"/>
    <property type="match status" value="1"/>
</dbReference>
<dbReference type="Pfam" id="PF00076">
    <property type="entry name" value="RRM_1"/>
    <property type="match status" value="1"/>
</dbReference>
<evidence type="ECO:0000259" key="10">
    <source>
        <dbReference type="PROSITE" id="PS50102"/>
    </source>
</evidence>
<feature type="region of interest" description="Disordered" evidence="8">
    <location>
        <begin position="416"/>
        <end position="456"/>
    </location>
</feature>
<feature type="region of interest" description="Disordered" evidence="8">
    <location>
        <begin position="192"/>
        <end position="223"/>
    </location>
</feature>
<dbReference type="SMART" id="SM00360">
    <property type="entry name" value="RRM"/>
    <property type="match status" value="1"/>
</dbReference>
<dbReference type="Proteomes" id="UP000050795">
    <property type="component" value="Unassembled WGS sequence"/>
</dbReference>
<dbReference type="GO" id="GO:0048188">
    <property type="term" value="C:Set1C/COMPASS complex"/>
    <property type="evidence" value="ECO:0007669"/>
    <property type="project" value="TreeGrafter"/>
</dbReference>
<feature type="transmembrane region" description="Helical" evidence="9">
    <location>
        <begin position="1599"/>
        <end position="1619"/>
    </location>
</feature>
<feature type="region of interest" description="Disordered" evidence="8">
    <location>
        <begin position="567"/>
        <end position="588"/>
    </location>
</feature>
<comment type="subcellular location">
    <subcellularLocation>
        <location evidence="1">Nucleus</location>
    </subcellularLocation>
</comment>
<keyword evidence="11" id="KW-1185">Reference proteome</keyword>
<feature type="compositionally biased region" description="Basic and acidic residues" evidence="8">
    <location>
        <begin position="654"/>
        <end position="663"/>
    </location>
</feature>
<feature type="compositionally biased region" description="Polar residues" evidence="8">
    <location>
        <begin position="920"/>
        <end position="938"/>
    </location>
</feature>
<dbReference type="PROSITE" id="PS50102">
    <property type="entry name" value="RRM"/>
    <property type="match status" value="1"/>
</dbReference>
<dbReference type="GO" id="GO:0042800">
    <property type="term" value="F:histone H3K4 methyltransferase activity"/>
    <property type="evidence" value="ECO:0007669"/>
    <property type="project" value="InterPro"/>
</dbReference>
<feature type="compositionally biased region" description="Polar residues" evidence="8">
    <location>
        <begin position="193"/>
        <end position="213"/>
    </location>
</feature>
<feature type="domain" description="RRM" evidence="10">
    <location>
        <begin position="84"/>
        <end position="162"/>
    </location>
</feature>
<dbReference type="InterPro" id="IPR044570">
    <property type="entry name" value="Set1-like"/>
</dbReference>
<keyword evidence="5" id="KW-0156">Chromatin regulator</keyword>
<evidence type="ECO:0000256" key="8">
    <source>
        <dbReference type="SAM" id="MobiDB-lite"/>
    </source>
</evidence>
<keyword evidence="6" id="KW-0539">Nucleus</keyword>
<keyword evidence="9" id="KW-0472">Membrane</keyword>
<keyword evidence="9" id="KW-1133">Transmembrane helix</keyword>
<feature type="region of interest" description="Disordered" evidence="8">
    <location>
        <begin position="1456"/>
        <end position="1530"/>
    </location>
</feature>
<feature type="region of interest" description="Disordered" evidence="8">
    <location>
        <begin position="1073"/>
        <end position="1111"/>
    </location>
</feature>
<feature type="compositionally biased region" description="Low complexity" evidence="8">
    <location>
        <begin position="1083"/>
        <end position="1093"/>
    </location>
</feature>
<name>A0AA85JAI2_TRIRE</name>
<dbReference type="SUPFAM" id="SSF54928">
    <property type="entry name" value="RNA-binding domain, RBD"/>
    <property type="match status" value="1"/>
</dbReference>
<keyword evidence="4" id="KW-0949">S-adenosyl-L-methionine</keyword>
<evidence type="ECO:0000256" key="4">
    <source>
        <dbReference type="ARBA" id="ARBA00022691"/>
    </source>
</evidence>
<feature type="compositionally biased region" description="Polar residues" evidence="8">
    <location>
        <begin position="419"/>
        <end position="441"/>
    </location>
</feature>
<keyword evidence="3" id="KW-0808">Transferase</keyword>
<feature type="compositionally biased region" description="Basic and acidic residues" evidence="8">
    <location>
        <begin position="708"/>
        <end position="745"/>
    </location>
</feature>
<dbReference type="Gene3D" id="3.30.70.330">
    <property type="match status" value="1"/>
</dbReference>
<feature type="region of interest" description="Disordered" evidence="8">
    <location>
        <begin position="699"/>
        <end position="1021"/>
    </location>
</feature>
<evidence type="ECO:0000256" key="3">
    <source>
        <dbReference type="ARBA" id="ARBA00022679"/>
    </source>
</evidence>
<protein>
    <recommendedName>
        <fullName evidence="10">RRM domain-containing protein</fullName>
    </recommendedName>
</protein>
<dbReference type="PANTHER" id="PTHR45814:SF2">
    <property type="entry name" value="HISTONE-LYSINE N-METHYLTRANSFERASE SETD1"/>
    <property type="match status" value="1"/>
</dbReference>
<feature type="compositionally biased region" description="Basic and acidic residues" evidence="8">
    <location>
        <begin position="1279"/>
        <end position="1300"/>
    </location>
</feature>
<evidence type="ECO:0000256" key="1">
    <source>
        <dbReference type="ARBA" id="ARBA00004123"/>
    </source>
</evidence>
<feature type="region of interest" description="Disordered" evidence="8">
    <location>
        <begin position="1279"/>
        <end position="1304"/>
    </location>
</feature>
<feature type="region of interest" description="Disordered" evidence="8">
    <location>
        <begin position="1225"/>
        <end position="1244"/>
    </location>
</feature>
<feature type="compositionally biased region" description="Low complexity" evidence="8">
    <location>
        <begin position="1485"/>
        <end position="1510"/>
    </location>
</feature>
<dbReference type="InterPro" id="IPR012677">
    <property type="entry name" value="Nucleotide-bd_a/b_plait_sf"/>
</dbReference>
<evidence type="ECO:0000313" key="12">
    <source>
        <dbReference type="WBParaSite" id="TREG1_139910.1"/>
    </source>
</evidence>
<feature type="compositionally biased region" description="Low complexity" evidence="8">
    <location>
        <begin position="632"/>
        <end position="646"/>
    </location>
</feature>